<feature type="compositionally biased region" description="Low complexity" evidence="1">
    <location>
        <begin position="67"/>
        <end position="78"/>
    </location>
</feature>
<keyword evidence="3" id="KW-1185">Reference proteome</keyword>
<feature type="compositionally biased region" description="Basic and acidic residues" evidence="1">
    <location>
        <begin position="14"/>
        <end position="38"/>
    </location>
</feature>
<dbReference type="EMBL" id="JBEZFP010000047">
    <property type="protein sequence ID" value="MEU8135662.1"/>
    <property type="molecule type" value="Genomic_DNA"/>
</dbReference>
<evidence type="ECO:0000256" key="1">
    <source>
        <dbReference type="SAM" id="MobiDB-lite"/>
    </source>
</evidence>
<protein>
    <submittedName>
        <fullName evidence="2">Uncharacterized protein</fullName>
    </submittedName>
</protein>
<feature type="compositionally biased region" description="Pro residues" evidence="1">
    <location>
        <begin position="48"/>
        <end position="59"/>
    </location>
</feature>
<comment type="caution">
    <text evidence="2">The sequence shown here is derived from an EMBL/GenBank/DDBJ whole genome shotgun (WGS) entry which is preliminary data.</text>
</comment>
<reference evidence="2 3" key="1">
    <citation type="submission" date="2024-06" db="EMBL/GenBank/DDBJ databases">
        <title>The Natural Products Discovery Center: Release of the First 8490 Sequenced Strains for Exploring Actinobacteria Biosynthetic Diversity.</title>
        <authorList>
            <person name="Kalkreuter E."/>
            <person name="Kautsar S.A."/>
            <person name="Yang D."/>
            <person name="Bader C.D."/>
            <person name="Teijaro C.N."/>
            <person name="Fluegel L."/>
            <person name="Davis C.M."/>
            <person name="Simpson J.R."/>
            <person name="Lauterbach L."/>
            <person name="Steele A.D."/>
            <person name="Gui C."/>
            <person name="Meng S."/>
            <person name="Li G."/>
            <person name="Viehrig K."/>
            <person name="Ye F."/>
            <person name="Su P."/>
            <person name="Kiefer A.F."/>
            <person name="Nichols A."/>
            <person name="Cepeda A.J."/>
            <person name="Yan W."/>
            <person name="Fan B."/>
            <person name="Jiang Y."/>
            <person name="Adhikari A."/>
            <person name="Zheng C.-J."/>
            <person name="Schuster L."/>
            <person name="Cowan T.M."/>
            <person name="Smanski M.J."/>
            <person name="Chevrette M.G."/>
            <person name="De Carvalho L.P.S."/>
            <person name="Shen B."/>
        </authorList>
    </citation>
    <scope>NUCLEOTIDE SEQUENCE [LARGE SCALE GENOMIC DNA]</scope>
    <source>
        <strain evidence="2 3">NPDC048946</strain>
    </source>
</reference>
<dbReference type="Proteomes" id="UP001551482">
    <property type="component" value="Unassembled WGS sequence"/>
</dbReference>
<gene>
    <name evidence="2" type="ORF">AB0C36_19345</name>
</gene>
<dbReference type="RefSeq" id="WP_358355587.1">
    <property type="nucleotide sequence ID" value="NZ_JBEZFP010000047.1"/>
</dbReference>
<feature type="compositionally biased region" description="Low complexity" evidence="1">
    <location>
        <begin position="1"/>
        <end position="13"/>
    </location>
</feature>
<organism evidence="2 3">
    <name type="scientific">Streptodolium elevatio</name>
    <dbReference type="NCBI Taxonomy" id="3157996"/>
    <lineage>
        <taxon>Bacteria</taxon>
        <taxon>Bacillati</taxon>
        <taxon>Actinomycetota</taxon>
        <taxon>Actinomycetes</taxon>
        <taxon>Kitasatosporales</taxon>
        <taxon>Streptomycetaceae</taxon>
        <taxon>Streptodolium</taxon>
    </lineage>
</organism>
<name>A0ABV3DIT8_9ACTN</name>
<evidence type="ECO:0000313" key="3">
    <source>
        <dbReference type="Proteomes" id="UP001551482"/>
    </source>
</evidence>
<proteinExistence type="predicted"/>
<evidence type="ECO:0000313" key="2">
    <source>
        <dbReference type="EMBL" id="MEU8135662.1"/>
    </source>
</evidence>
<sequence>MTSSTSSTNSPTDKTTDDAPIVERDDRDRATRQARVTEKTGSALKPPATIPAPPGPVPAPSTGRGSARQPAHAAPARAGETLPPLLGKSVADGLRKRLRETLAGFVDSPDDAVAGADEIYAAAVDQLMEALVRRREELSRQRQGKNGDTEALRQALLQYRAALEAIVTL</sequence>
<feature type="region of interest" description="Disordered" evidence="1">
    <location>
        <begin position="1"/>
        <end position="87"/>
    </location>
</feature>
<accession>A0ABV3DIT8</accession>